<proteinExistence type="predicted"/>
<dbReference type="AlphaFoldDB" id="A0A2K0TKB5"/>
<protein>
    <recommendedName>
        <fullName evidence="2">DUF7136 domain-containing protein</fullName>
    </recommendedName>
</protein>
<sequence length="271" mass="28585">MGAFNYNRPLAWAVLLGGAMTAMGNPQPKTGVFEVDLLFPRNETYAPSQLMQIVFAAQNPTLAYGLYPTIYWELWQGNNRTSAGSVSDSIQLSLDNLTASDPFLMPSVVDTSAFPDGVWTLNWSVDVNNCTRTVEGQPQDMSGATAFKAKPIVFTFSKSGVTPDLVAATSADKCAAAESFAFNVTEWGINCGVLGPSPTTHPCAAKLDSATASSISAAATDHACNVWERPSYPNVTCPSPTSASSMGNPGMAVASTLLVLLATLTTLLHFG</sequence>
<feature type="chain" id="PRO_5014362926" description="DUF7136 domain-containing protein" evidence="1">
    <location>
        <begin position="25"/>
        <end position="271"/>
    </location>
</feature>
<evidence type="ECO:0000259" key="2">
    <source>
        <dbReference type="Pfam" id="PF23584"/>
    </source>
</evidence>
<evidence type="ECO:0000313" key="4">
    <source>
        <dbReference type="Proteomes" id="UP000236546"/>
    </source>
</evidence>
<dbReference type="InterPro" id="IPR055560">
    <property type="entry name" value="DUF7136"/>
</dbReference>
<name>A0A2K0TKB5_9HYPO</name>
<keyword evidence="1" id="KW-0732">Signal</keyword>
<gene>
    <name evidence="3" type="ORF">TGAMA5MH_02448</name>
</gene>
<evidence type="ECO:0000313" key="3">
    <source>
        <dbReference type="EMBL" id="PNP45952.1"/>
    </source>
</evidence>
<dbReference type="Proteomes" id="UP000236546">
    <property type="component" value="Unassembled WGS sequence"/>
</dbReference>
<evidence type="ECO:0000256" key="1">
    <source>
        <dbReference type="SAM" id="SignalP"/>
    </source>
</evidence>
<accession>A0A2K0TKB5</accession>
<feature type="domain" description="DUF7136" evidence="2">
    <location>
        <begin position="30"/>
        <end position="237"/>
    </location>
</feature>
<feature type="signal peptide" evidence="1">
    <location>
        <begin position="1"/>
        <end position="24"/>
    </location>
</feature>
<reference evidence="3 4" key="1">
    <citation type="submission" date="2017-02" db="EMBL/GenBank/DDBJ databases">
        <title>Genomes of Trichoderma spp. with biocontrol activity.</title>
        <authorList>
            <person name="Gardiner D."/>
            <person name="Kazan K."/>
            <person name="Vos C."/>
            <person name="Harvey P."/>
        </authorList>
    </citation>
    <scope>NUCLEOTIDE SEQUENCE [LARGE SCALE GENOMIC DNA]</scope>
    <source>
        <strain evidence="3 4">A5MH</strain>
    </source>
</reference>
<dbReference type="Pfam" id="PF23584">
    <property type="entry name" value="DUF7136"/>
    <property type="match status" value="1"/>
</dbReference>
<dbReference type="EMBL" id="MTYH01000017">
    <property type="protein sequence ID" value="PNP45952.1"/>
    <property type="molecule type" value="Genomic_DNA"/>
</dbReference>
<organism evidence="3 4">
    <name type="scientific">Trichoderma gamsii</name>
    <dbReference type="NCBI Taxonomy" id="398673"/>
    <lineage>
        <taxon>Eukaryota</taxon>
        <taxon>Fungi</taxon>
        <taxon>Dikarya</taxon>
        <taxon>Ascomycota</taxon>
        <taxon>Pezizomycotina</taxon>
        <taxon>Sordariomycetes</taxon>
        <taxon>Hypocreomycetidae</taxon>
        <taxon>Hypocreales</taxon>
        <taxon>Hypocreaceae</taxon>
        <taxon>Trichoderma</taxon>
    </lineage>
</organism>
<comment type="caution">
    <text evidence="3">The sequence shown here is derived from an EMBL/GenBank/DDBJ whole genome shotgun (WGS) entry which is preliminary data.</text>
</comment>
<dbReference type="OrthoDB" id="4490227at2759"/>